<dbReference type="Proteomes" id="UP000078046">
    <property type="component" value="Unassembled WGS sequence"/>
</dbReference>
<dbReference type="Gene3D" id="1.25.40.10">
    <property type="entry name" value="Tetratricopeptide repeat domain"/>
    <property type="match status" value="1"/>
</dbReference>
<evidence type="ECO:0000313" key="4">
    <source>
        <dbReference type="EMBL" id="OAF68977.1"/>
    </source>
</evidence>
<evidence type="ECO:0000256" key="2">
    <source>
        <dbReference type="ARBA" id="ARBA00023242"/>
    </source>
</evidence>
<name>A0A177B3W5_9BILA</name>
<comment type="subcellular location">
    <subcellularLocation>
        <location evidence="1">Nucleus</location>
    </subcellularLocation>
</comment>
<feature type="non-terminal residue" evidence="4">
    <location>
        <position position="290"/>
    </location>
</feature>
<proteinExistence type="inferred from homology"/>
<evidence type="ECO:0000256" key="3">
    <source>
        <dbReference type="ARBA" id="ARBA00034483"/>
    </source>
</evidence>
<dbReference type="GO" id="GO:0044666">
    <property type="term" value="C:MLL3/4 complex"/>
    <property type="evidence" value="ECO:0007669"/>
    <property type="project" value="TreeGrafter"/>
</dbReference>
<dbReference type="GO" id="GO:0071558">
    <property type="term" value="F:histone H3K27me2/H3K27me3 demethylase activity"/>
    <property type="evidence" value="ECO:0007669"/>
    <property type="project" value="TreeGrafter"/>
</dbReference>
<organism evidence="4 5">
    <name type="scientific">Intoshia linei</name>
    <dbReference type="NCBI Taxonomy" id="1819745"/>
    <lineage>
        <taxon>Eukaryota</taxon>
        <taxon>Metazoa</taxon>
        <taxon>Spiralia</taxon>
        <taxon>Lophotrochozoa</taxon>
        <taxon>Mesozoa</taxon>
        <taxon>Orthonectida</taxon>
        <taxon>Rhopaluridae</taxon>
        <taxon>Intoshia</taxon>
    </lineage>
</organism>
<evidence type="ECO:0000256" key="1">
    <source>
        <dbReference type="ARBA" id="ARBA00004123"/>
    </source>
</evidence>
<dbReference type="InterPro" id="IPR011990">
    <property type="entry name" value="TPR-like_helical_dom_sf"/>
</dbReference>
<evidence type="ECO:0000313" key="5">
    <source>
        <dbReference type="Proteomes" id="UP000078046"/>
    </source>
</evidence>
<protein>
    <submittedName>
        <fullName evidence="4">Uncharacterized protein</fullName>
    </submittedName>
</protein>
<dbReference type="GO" id="GO:0031490">
    <property type="term" value="F:chromatin DNA binding"/>
    <property type="evidence" value="ECO:0007669"/>
    <property type="project" value="TreeGrafter"/>
</dbReference>
<dbReference type="PANTHER" id="PTHR14017">
    <property type="entry name" value="LYSINE-SPECIFIC DEMETHYLASE"/>
    <property type="match status" value="1"/>
</dbReference>
<gene>
    <name evidence="4" type="ORF">A3Q56_03292</name>
</gene>
<keyword evidence="2" id="KW-0539">Nucleus</keyword>
<comment type="caution">
    <text evidence="4">The sequence shown here is derived from an EMBL/GenBank/DDBJ whole genome shotgun (WGS) entry which is preliminary data.</text>
</comment>
<comment type="similarity">
    <text evidence="3">Belongs to the UTX family.</text>
</comment>
<accession>A0A177B3W5</accession>
<dbReference type="GO" id="GO:0000978">
    <property type="term" value="F:RNA polymerase II cis-regulatory region sequence-specific DNA binding"/>
    <property type="evidence" value="ECO:0007669"/>
    <property type="project" value="TreeGrafter"/>
</dbReference>
<sequence length="290" mass="34232">MTKIDILQLLSKTERNVLFYYKSTQSKLVKEGKIGSEEIKKVLTIIEDNIKEVKNLDNIEWHIFAYIGHLHFLLENYTSAMAYYRSCFHHHNWKIQDQENKYVMYGLALCFNKFNCFTWAISALLGILFIFSDFDHLKDVYYLLGTIYKCVENNTISRKYYSLATCIYGEFISTECYIKFNLIHLLELECRYKKALMEYEQLLNDPDLTNKTKSAIYRQIGSLYYENCVPGSPELVEKYFKESIEFSDSGETCYLLGRFYADHGKVREAFTYYRKSIDKGDCPSDTWCSI</sequence>
<keyword evidence="5" id="KW-1185">Reference proteome</keyword>
<dbReference type="PANTHER" id="PTHR14017:SF1">
    <property type="entry name" value="LD02225P"/>
    <property type="match status" value="1"/>
</dbReference>
<dbReference type="GO" id="GO:0010468">
    <property type="term" value="P:regulation of gene expression"/>
    <property type="evidence" value="ECO:0007669"/>
    <property type="project" value="TreeGrafter"/>
</dbReference>
<dbReference type="SUPFAM" id="SSF48452">
    <property type="entry name" value="TPR-like"/>
    <property type="match status" value="1"/>
</dbReference>
<dbReference type="AlphaFoldDB" id="A0A177B3W5"/>
<dbReference type="EMBL" id="LWCA01000355">
    <property type="protein sequence ID" value="OAF68977.1"/>
    <property type="molecule type" value="Genomic_DNA"/>
</dbReference>
<dbReference type="OrthoDB" id="6508954at2759"/>
<dbReference type="SUPFAM" id="SSF81901">
    <property type="entry name" value="HCP-like"/>
    <property type="match status" value="1"/>
</dbReference>
<reference evidence="4 5" key="1">
    <citation type="submission" date="2016-04" db="EMBL/GenBank/DDBJ databases">
        <title>The genome of Intoshia linei affirms orthonectids as highly simplified spiralians.</title>
        <authorList>
            <person name="Mikhailov K.V."/>
            <person name="Slusarev G.S."/>
            <person name="Nikitin M.A."/>
            <person name="Logacheva M.D."/>
            <person name="Penin A."/>
            <person name="Aleoshin V."/>
            <person name="Panchin Y.V."/>
        </authorList>
    </citation>
    <scope>NUCLEOTIDE SEQUENCE [LARGE SCALE GENOMIC DNA]</scope>
    <source>
        <strain evidence="4">Intl2013</strain>
        <tissue evidence="4">Whole animal</tissue>
    </source>
</reference>
<dbReference type="InterPro" id="IPR051630">
    <property type="entry name" value="Corepressor-Demethylase"/>
</dbReference>